<dbReference type="InterPro" id="IPR024535">
    <property type="entry name" value="RHGA/B-epi-like_pectate_lyase"/>
</dbReference>
<evidence type="ECO:0000256" key="2">
    <source>
        <dbReference type="ARBA" id="ARBA00022525"/>
    </source>
</evidence>
<keyword evidence="7" id="KW-1185">Reference proteome</keyword>
<dbReference type="EMBL" id="BPVZ01000059">
    <property type="protein sequence ID" value="GKV22100.1"/>
    <property type="molecule type" value="Genomic_DNA"/>
</dbReference>
<evidence type="ECO:0000313" key="6">
    <source>
        <dbReference type="EMBL" id="GKV22100.1"/>
    </source>
</evidence>
<evidence type="ECO:0000313" key="7">
    <source>
        <dbReference type="Proteomes" id="UP001054252"/>
    </source>
</evidence>
<name>A0AAV5KC52_9ROSI</name>
<evidence type="ECO:0000256" key="3">
    <source>
        <dbReference type="ARBA" id="ARBA00023316"/>
    </source>
</evidence>
<feature type="domain" description="Rhamnogalacturonase A/B/Epimerase-like pectate lyase" evidence="5">
    <location>
        <begin position="24"/>
        <end position="71"/>
    </location>
</feature>
<comment type="caution">
    <text evidence="6">The sequence shown here is derived from an EMBL/GenBank/DDBJ whole genome shotgun (WGS) entry which is preliminary data.</text>
</comment>
<dbReference type="GO" id="GO:0071555">
    <property type="term" value="P:cell wall organization"/>
    <property type="evidence" value="ECO:0007669"/>
    <property type="project" value="UniProtKB-KW"/>
</dbReference>
<accession>A0AAV5KC52</accession>
<gene>
    <name evidence="6" type="ORF">SLEP1_g31996</name>
</gene>
<keyword evidence="4" id="KW-0732">Signal</keyword>
<dbReference type="PANTHER" id="PTHR31375">
    <property type="match status" value="1"/>
</dbReference>
<dbReference type="SUPFAM" id="SSF51126">
    <property type="entry name" value="Pectin lyase-like"/>
    <property type="match status" value="1"/>
</dbReference>
<reference evidence="6 7" key="1">
    <citation type="journal article" date="2021" name="Commun. Biol.">
        <title>The genome of Shorea leprosula (Dipterocarpaceae) highlights the ecological relevance of drought in aseasonal tropical rainforests.</title>
        <authorList>
            <person name="Ng K.K.S."/>
            <person name="Kobayashi M.J."/>
            <person name="Fawcett J.A."/>
            <person name="Hatakeyama M."/>
            <person name="Paape T."/>
            <person name="Ng C.H."/>
            <person name="Ang C.C."/>
            <person name="Tnah L.H."/>
            <person name="Lee C.T."/>
            <person name="Nishiyama T."/>
            <person name="Sese J."/>
            <person name="O'Brien M.J."/>
            <person name="Copetti D."/>
            <person name="Mohd Noor M.I."/>
            <person name="Ong R.C."/>
            <person name="Putra M."/>
            <person name="Sireger I.Z."/>
            <person name="Indrioko S."/>
            <person name="Kosugi Y."/>
            <person name="Izuno A."/>
            <person name="Isagi Y."/>
            <person name="Lee S.L."/>
            <person name="Shimizu K.K."/>
        </authorList>
    </citation>
    <scope>NUCLEOTIDE SEQUENCE [LARGE SCALE GENOMIC DNA]</scope>
    <source>
        <strain evidence="6">214</strain>
    </source>
</reference>
<dbReference type="Gene3D" id="2.160.20.10">
    <property type="entry name" value="Single-stranded right-handed beta-helix, Pectin lyase-like"/>
    <property type="match status" value="1"/>
</dbReference>
<dbReference type="Pfam" id="PF12708">
    <property type="entry name" value="Pect-lyase_RHGA_epim"/>
    <property type="match status" value="1"/>
</dbReference>
<evidence type="ECO:0000259" key="5">
    <source>
        <dbReference type="Pfam" id="PF12708"/>
    </source>
</evidence>
<organism evidence="6 7">
    <name type="scientific">Rubroshorea leprosula</name>
    <dbReference type="NCBI Taxonomy" id="152421"/>
    <lineage>
        <taxon>Eukaryota</taxon>
        <taxon>Viridiplantae</taxon>
        <taxon>Streptophyta</taxon>
        <taxon>Embryophyta</taxon>
        <taxon>Tracheophyta</taxon>
        <taxon>Spermatophyta</taxon>
        <taxon>Magnoliopsida</taxon>
        <taxon>eudicotyledons</taxon>
        <taxon>Gunneridae</taxon>
        <taxon>Pentapetalae</taxon>
        <taxon>rosids</taxon>
        <taxon>malvids</taxon>
        <taxon>Malvales</taxon>
        <taxon>Dipterocarpaceae</taxon>
        <taxon>Rubroshorea</taxon>
    </lineage>
</organism>
<feature type="signal peptide" evidence="4">
    <location>
        <begin position="1"/>
        <end position="20"/>
    </location>
</feature>
<feature type="chain" id="PRO_5043540165" description="Rhamnogalacturonase A/B/Epimerase-like pectate lyase domain-containing protein" evidence="4">
    <location>
        <begin position="21"/>
        <end position="112"/>
    </location>
</feature>
<comment type="subcellular location">
    <subcellularLocation>
        <location evidence="1">Secreted</location>
    </subcellularLocation>
</comment>
<dbReference type="InterPro" id="IPR011050">
    <property type="entry name" value="Pectin_lyase_fold/virulence"/>
</dbReference>
<keyword evidence="3" id="KW-0961">Cell wall biogenesis/degradation</keyword>
<dbReference type="AlphaFoldDB" id="A0AAV5KC52"/>
<sequence>MALATTLTLFFFLLFHTSLAVTYDVMTFGAKPDGVTDSTKAFQAAWSAACGSTQAAAINVPNGRFLVGSIVFNGDSCKNNAITITIKGTLVAPGDYNVLGNAENLSLIHIST</sequence>
<keyword evidence="2" id="KW-0964">Secreted</keyword>
<proteinExistence type="predicted"/>
<protein>
    <recommendedName>
        <fullName evidence="5">Rhamnogalacturonase A/B/Epimerase-like pectate lyase domain-containing protein</fullName>
    </recommendedName>
</protein>
<dbReference type="Proteomes" id="UP001054252">
    <property type="component" value="Unassembled WGS sequence"/>
</dbReference>
<evidence type="ECO:0000256" key="1">
    <source>
        <dbReference type="ARBA" id="ARBA00004613"/>
    </source>
</evidence>
<dbReference type="GO" id="GO:0005576">
    <property type="term" value="C:extracellular region"/>
    <property type="evidence" value="ECO:0007669"/>
    <property type="project" value="UniProtKB-SubCell"/>
</dbReference>
<evidence type="ECO:0000256" key="4">
    <source>
        <dbReference type="SAM" id="SignalP"/>
    </source>
</evidence>
<dbReference type="InterPro" id="IPR012334">
    <property type="entry name" value="Pectin_lyas_fold"/>
</dbReference>